<gene>
    <name evidence="2" type="ORF">K505DRAFT_270242</name>
</gene>
<accession>A0A6A6XKQ7</accession>
<dbReference type="SUPFAM" id="SSF56112">
    <property type="entry name" value="Protein kinase-like (PK-like)"/>
    <property type="match status" value="1"/>
</dbReference>
<keyword evidence="3" id="KW-1185">Reference proteome</keyword>
<dbReference type="PANTHER" id="PTHR21310:SF48">
    <property type="entry name" value="AMINOGLYCOSIDE PHOSPHOTRANSFERASE DOMAIN-CONTAINING PROTEIN"/>
    <property type="match status" value="1"/>
</dbReference>
<evidence type="ECO:0000259" key="1">
    <source>
        <dbReference type="Pfam" id="PF01636"/>
    </source>
</evidence>
<dbReference type="PANTHER" id="PTHR21310">
    <property type="entry name" value="AMINOGLYCOSIDE PHOSPHOTRANSFERASE-RELATED-RELATED"/>
    <property type="match status" value="1"/>
</dbReference>
<name>A0A6A6XKQ7_9PLEO</name>
<reference evidence="2" key="1">
    <citation type="journal article" date="2020" name="Stud. Mycol.">
        <title>101 Dothideomycetes genomes: a test case for predicting lifestyles and emergence of pathogens.</title>
        <authorList>
            <person name="Haridas S."/>
            <person name="Albert R."/>
            <person name="Binder M."/>
            <person name="Bloem J."/>
            <person name="Labutti K."/>
            <person name="Salamov A."/>
            <person name="Andreopoulos B."/>
            <person name="Baker S."/>
            <person name="Barry K."/>
            <person name="Bills G."/>
            <person name="Bluhm B."/>
            <person name="Cannon C."/>
            <person name="Castanera R."/>
            <person name="Culley D."/>
            <person name="Daum C."/>
            <person name="Ezra D."/>
            <person name="Gonzalez J."/>
            <person name="Henrissat B."/>
            <person name="Kuo A."/>
            <person name="Liang C."/>
            <person name="Lipzen A."/>
            <person name="Lutzoni F."/>
            <person name="Magnuson J."/>
            <person name="Mondo S."/>
            <person name="Nolan M."/>
            <person name="Ohm R."/>
            <person name="Pangilinan J."/>
            <person name="Park H.-J."/>
            <person name="Ramirez L."/>
            <person name="Alfaro M."/>
            <person name="Sun H."/>
            <person name="Tritt A."/>
            <person name="Yoshinaga Y."/>
            <person name="Zwiers L.-H."/>
            <person name="Turgeon B."/>
            <person name="Goodwin S."/>
            <person name="Spatafora J."/>
            <person name="Crous P."/>
            <person name="Grigoriev I."/>
        </authorList>
    </citation>
    <scope>NUCLEOTIDE SEQUENCE</scope>
    <source>
        <strain evidence="2">CBS 109.77</strain>
    </source>
</reference>
<dbReference type="AlphaFoldDB" id="A0A6A6XKQ7"/>
<feature type="domain" description="Aminoglycoside phosphotransferase" evidence="1">
    <location>
        <begin position="93"/>
        <end position="293"/>
    </location>
</feature>
<dbReference type="InterPro" id="IPR051678">
    <property type="entry name" value="AGP_Transferase"/>
</dbReference>
<dbReference type="InterPro" id="IPR002575">
    <property type="entry name" value="Aminoglycoside_PTrfase"/>
</dbReference>
<evidence type="ECO:0000313" key="3">
    <source>
        <dbReference type="Proteomes" id="UP000799757"/>
    </source>
</evidence>
<dbReference type="Proteomes" id="UP000799757">
    <property type="component" value="Unassembled WGS sequence"/>
</dbReference>
<dbReference type="OrthoDB" id="4177236at2759"/>
<proteinExistence type="predicted"/>
<feature type="non-terminal residue" evidence="2">
    <location>
        <position position="297"/>
    </location>
</feature>
<evidence type="ECO:0000313" key="2">
    <source>
        <dbReference type="EMBL" id="KAF2797009.1"/>
    </source>
</evidence>
<organism evidence="2 3">
    <name type="scientific">Melanomma pulvis-pyrius CBS 109.77</name>
    <dbReference type="NCBI Taxonomy" id="1314802"/>
    <lineage>
        <taxon>Eukaryota</taxon>
        <taxon>Fungi</taxon>
        <taxon>Dikarya</taxon>
        <taxon>Ascomycota</taxon>
        <taxon>Pezizomycotina</taxon>
        <taxon>Dothideomycetes</taxon>
        <taxon>Pleosporomycetidae</taxon>
        <taxon>Pleosporales</taxon>
        <taxon>Melanommataceae</taxon>
        <taxon>Melanomma</taxon>
    </lineage>
</organism>
<sequence>MRTKAEVLQEHWGVSTFLEACALRDTVYFMPPPPLDQWVTLKLPYEAPEHPGIPSMDEIEKAMQDNKLTQSAGLFPVCRVGKCVVKWAPERCILQEAENMLFLQEHSQVRTAKLYAAFTVQKDSCDIYYMVSEFVEGETLNHDKWLALDDEDQKLICYKLSEQFRLLRSVPPVEGYYGRVNHQGWSPWFPFLKTTGKEMLGPYQTYEDFVSAMCANAELRFAYMNCEDYGPIYVKFLSRLKSILDRTKSYKPVLTHIDPKFENIIIRPIKGAGGEIKDWEVTLIDWDMCGWLPAFMQ</sequence>
<dbReference type="EMBL" id="MU001816">
    <property type="protein sequence ID" value="KAF2797009.1"/>
    <property type="molecule type" value="Genomic_DNA"/>
</dbReference>
<protein>
    <recommendedName>
        <fullName evidence="1">Aminoglycoside phosphotransferase domain-containing protein</fullName>
    </recommendedName>
</protein>
<dbReference type="Pfam" id="PF01636">
    <property type="entry name" value="APH"/>
    <property type="match status" value="1"/>
</dbReference>
<dbReference type="InterPro" id="IPR011009">
    <property type="entry name" value="Kinase-like_dom_sf"/>
</dbReference>